<dbReference type="InterPro" id="IPR029058">
    <property type="entry name" value="AB_hydrolase_fold"/>
</dbReference>
<sequence length="278" mass="30866">MRPLLKIMAILPFLFLSCNSDDSMPQNNQNDLESLPEDLGGTHKANVLGANDINFGYYIYTPSEHNNSSNAYPLLVFLHGSGERGNSEADPAILKKVLVNGPPKLIEKNEWSPKYPMIVASPQLPSGNWIPEDIHNFITYLIANYNINTKRIYLTGLSLGAFGSFNYISNYGSEAYAAAIIPIAGGGNKNSGDKFTTVPVWAFHGDNDNIVSHNNSIDMIDAINKENPNTPAKLTIYPNVGHNSWARTYDNSGMGDESNDYDAFNMNIYDWLFLFEKK</sequence>
<evidence type="ECO:0000313" key="4">
    <source>
        <dbReference type="EMBL" id="NMH89780.1"/>
    </source>
</evidence>
<name>A0ABX1S3G1_9FLAO</name>
<keyword evidence="1 2" id="KW-0732">Signal</keyword>
<feature type="domain" description="Dienelactone hydrolase" evidence="3">
    <location>
        <begin position="132"/>
        <end position="251"/>
    </location>
</feature>
<dbReference type="Proteomes" id="UP000746690">
    <property type="component" value="Unassembled WGS sequence"/>
</dbReference>
<reference evidence="4 5" key="1">
    <citation type="submission" date="2020-04" db="EMBL/GenBank/DDBJ databases">
        <title>A Flavivirga sp. nov.</title>
        <authorList>
            <person name="Sun X."/>
        </authorList>
    </citation>
    <scope>NUCLEOTIDE SEQUENCE [LARGE SCALE GENOMIC DNA]</scope>
    <source>
        <strain evidence="4 5">Y03</strain>
    </source>
</reference>
<dbReference type="RefSeq" id="WP_169677081.1">
    <property type="nucleotide sequence ID" value="NZ_JABBHF010000016.1"/>
</dbReference>
<dbReference type="PROSITE" id="PS51257">
    <property type="entry name" value="PROKAR_LIPOPROTEIN"/>
    <property type="match status" value="1"/>
</dbReference>
<feature type="chain" id="PRO_5046915259" description="Dienelactone hydrolase domain-containing protein" evidence="2">
    <location>
        <begin position="21"/>
        <end position="278"/>
    </location>
</feature>
<organism evidence="4 5">
    <name type="scientific">Flavivirga algicola</name>
    <dbReference type="NCBI Taxonomy" id="2729136"/>
    <lineage>
        <taxon>Bacteria</taxon>
        <taxon>Pseudomonadati</taxon>
        <taxon>Bacteroidota</taxon>
        <taxon>Flavobacteriia</taxon>
        <taxon>Flavobacteriales</taxon>
        <taxon>Flavobacteriaceae</taxon>
        <taxon>Flavivirga</taxon>
    </lineage>
</organism>
<accession>A0ABX1S3G1</accession>
<comment type="caution">
    <text evidence="4">The sequence shown here is derived from an EMBL/GenBank/DDBJ whole genome shotgun (WGS) entry which is preliminary data.</text>
</comment>
<dbReference type="Pfam" id="PF01738">
    <property type="entry name" value="DLH"/>
    <property type="match status" value="1"/>
</dbReference>
<keyword evidence="5" id="KW-1185">Reference proteome</keyword>
<dbReference type="PANTHER" id="PTHR43037">
    <property type="entry name" value="UNNAMED PRODUCT-RELATED"/>
    <property type="match status" value="1"/>
</dbReference>
<protein>
    <recommendedName>
        <fullName evidence="3">Dienelactone hydrolase domain-containing protein</fullName>
    </recommendedName>
</protein>
<dbReference type="SUPFAM" id="SSF53474">
    <property type="entry name" value="alpha/beta-Hydrolases"/>
    <property type="match status" value="1"/>
</dbReference>
<dbReference type="PANTHER" id="PTHR43037:SF1">
    <property type="entry name" value="BLL1128 PROTEIN"/>
    <property type="match status" value="1"/>
</dbReference>
<proteinExistence type="predicted"/>
<dbReference type="InterPro" id="IPR050955">
    <property type="entry name" value="Plant_Biomass_Hydrol_Est"/>
</dbReference>
<gene>
    <name evidence="4" type="ORF">HHX25_19925</name>
</gene>
<feature type="signal peptide" evidence="2">
    <location>
        <begin position="1"/>
        <end position="20"/>
    </location>
</feature>
<dbReference type="EMBL" id="JABBHF010000016">
    <property type="protein sequence ID" value="NMH89780.1"/>
    <property type="molecule type" value="Genomic_DNA"/>
</dbReference>
<evidence type="ECO:0000259" key="3">
    <source>
        <dbReference type="Pfam" id="PF01738"/>
    </source>
</evidence>
<evidence type="ECO:0000256" key="2">
    <source>
        <dbReference type="SAM" id="SignalP"/>
    </source>
</evidence>
<dbReference type="Gene3D" id="3.40.50.1820">
    <property type="entry name" value="alpha/beta hydrolase"/>
    <property type="match status" value="1"/>
</dbReference>
<dbReference type="InterPro" id="IPR002925">
    <property type="entry name" value="Dienelactn_hydro"/>
</dbReference>
<evidence type="ECO:0000313" key="5">
    <source>
        <dbReference type="Proteomes" id="UP000746690"/>
    </source>
</evidence>
<evidence type="ECO:0000256" key="1">
    <source>
        <dbReference type="ARBA" id="ARBA00022729"/>
    </source>
</evidence>